<dbReference type="InterPro" id="IPR015443">
    <property type="entry name" value="Aldose_1-epimerase"/>
</dbReference>
<evidence type="ECO:0000313" key="19">
    <source>
        <dbReference type="Proteomes" id="UP000321204"/>
    </source>
</evidence>
<comment type="subcellular location">
    <subcellularLocation>
        <location evidence="3">Cytoplasm</location>
    </subcellularLocation>
</comment>
<evidence type="ECO:0000256" key="4">
    <source>
        <dbReference type="ARBA" id="ARBA00005028"/>
    </source>
</evidence>
<evidence type="ECO:0000256" key="15">
    <source>
        <dbReference type="PIRSR" id="PIRSR005096-1"/>
    </source>
</evidence>
<keyword evidence="11" id="KW-0106">Calcium</keyword>
<dbReference type="SUPFAM" id="SSF74650">
    <property type="entry name" value="Galactose mutarotase-like"/>
    <property type="match status" value="1"/>
</dbReference>
<evidence type="ECO:0000256" key="13">
    <source>
        <dbReference type="ARBA" id="ARBA00023277"/>
    </source>
</evidence>
<dbReference type="PANTHER" id="PTHR10091:SF0">
    <property type="entry name" value="GALACTOSE MUTAROTASE"/>
    <property type="match status" value="1"/>
</dbReference>
<name>A0A5B8UE87_9BACT</name>
<comment type="pathway">
    <text evidence="4 14">Carbohydrate metabolism; hexose metabolism.</text>
</comment>
<evidence type="ECO:0000256" key="9">
    <source>
        <dbReference type="ARBA" id="ARBA00022490"/>
    </source>
</evidence>
<reference evidence="18 19" key="1">
    <citation type="journal article" date="2015" name="Int. J. Syst. Evol. Microbiol.">
        <title>Flavisolibacter ginsenosidimutans sp. nov., with ginsenoside-converting activity isolated from soil used for cultivating ginseng.</title>
        <authorList>
            <person name="Zhao Y."/>
            <person name="Liu Q."/>
            <person name="Kang M.S."/>
            <person name="Jin F."/>
            <person name="Yu H."/>
            <person name="Im W.T."/>
        </authorList>
    </citation>
    <scope>NUCLEOTIDE SEQUENCE [LARGE SCALE GENOMIC DNA]</scope>
    <source>
        <strain evidence="18 19">Gsoil 636</strain>
    </source>
</reference>
<dbReference type="InterPro" id="IPR011013">
    <property type="entry name" value="Gal_mutarotase_sf_dom"/>
</dbReference>
<dbReference type="GO" id="GO:0005737">
    <property type="term" value="C:cytoplasm"/>
    <property type="evidence" value="ECO:0007669"/>
    <property type="project" value="UniProtKB-SubCell"/>
</dbReference>
<evidence type="ECO:0000256" key="8">
    <source>
        <dbReference type="ARBA" id="ARBA00014165"/>
    </source>
</evidence>
<dbReference type="KEGG" id="fgg:FSB75_02570"/>
<comment type="subunit">
    <text evidence="6">Monomer.</text>
</comment>
<dbReference type="FunFam" id="2.70.98.10:FF:000003">
    <property type="entry name" value="Aldose 1-epimerase"/>
    <property type="match status" value="1"/>
</dbReference>
<evidence type="ECO:0000256" key="10">
    <source>
        <dbReference type="ARBA" id="ARBA00022553"/>
    </source>
</evidence>
<dbReference type="GO" id="GO:0033499">
    <property type="term" value="P:galactose catabolic process via UDP-galactose, Leloir pathway"/>
    <property type="evidence" value="ECO:0007669"/>
    <property type="project" value="TreeGrafter"/>
</dbReference>
<comment type="cofactor">
    <cofactor evidence="2">
        <name>Ca(2+)</name>
        <dbReference type="ChEBI" id="CHEBI:29108"/>
    </cofactor>
</comment>
<feature type="active site" description="Proton acceptor" evidence="15">
    <location>
        <position position="344"/>
    </location>
</feature>
<keyword evidence="12 14" id="KW-0413">Isomerase</keyword>
<dbReference type="PROSITE" id="PS00545">
    <property type="entry name" value="ALDOSE_1_EPIMERASE"/>
    <property type="match status" value="1"/>
</dbReference>
<dbReference type="PIRSF" id="PIRSF005096">
    <property type="entry name" value="GALM"/>
    <property type="match status" value="1"/>
</dbReference>
<dbReference type="InterPro" id="IPR047215">
    <property type="entry name" value="Galactose_mutarotase-like"/>
</dbReference>
<dbReference type="Gene3D" id="2.70.98.10">
    <property type="match status" value="1"/>
</dbReference>
<evidence type="ECO:0000256" key="3">
    <source>
        <dbReference type="ARBA" id="ARBA00004496"/>
    </source>
</evidence>
<evidence type="ECO:0000256" key="2">
    <source>
        <dbReference type="ARBA" id="ARBA00001913"/>
    </source>
</evidence>
<keyword evidence="10" id="KW-0597">Phosphoprotein</keyword>
<evidence type="ECO:0000256" key="1">
    <source>
        <dbReference type="ARBA" id="ARBA00001614"/>
    </source>
</evidence>
<keyword evidence="9" id="KW-0963">Cytoplasm</keyword>
<dbReference type="UniPathway" id="UPA00242"/>
<evidence type="ECO:0000256" key="14">
    <source>
        <dbReference type="PIRNR" id="PIRNR005096"/>
    </source>
</evidence>
<sequence length="379" mass="41150">MKKYFLLPAIAFTLFACNNNQPTKMSEKTGETKGFGIAEKPFGNTDGKDITEYTLSNPSGMQVSIINYGGTITKLIAPDKKGTMGDVVLGYDSLSGYLQKGNPYFGALIGRYGNRIAGGKFTLDGKNYTLAQNNNGNSLHGGNKGFDKVVWDAKKLAGDSSLELNYVSKDGEEGYPGTLNVKVVYTLTADNGLRIDYTATTDKATPVNLTNHAYFNLTAGADSTILAHELQIDADKYTPVNDLLIPTGQITDVKGTPMDFTTAKPIGRDIDKVKGGYDHNWVLNKKGNALDKVASLYEPSSGRYMDVFTTQPGLQFYSGNFLDGTLTDTKGGKKYVQHAALCLETQHFPDSPNQPSFPGTILKPGETYHQVTVYKFGTK</sequence>
<dbReference type="AlphaFoldDB" id="A0A5B8UE87"/>
<feature type="binding site" evidence="16">
    <location>
        <position position="278"/>
    </location>
    <ligand>
        <name>beta-D-galactose</name>
        <dbReference type="ChEBI" id="CHEBI:27667"/>
    </ligand>
</feature>
<protein>
    <recommendedName>
        <fullName evidence="8 14">Aldose 1-epimerase</fullName>
        <ecNumber evidence="7 14">5.1.3.3</ecNumber>
    </recommendedName>
</protein>
<proteinExistence type="inferred from homology"/>
<feature type="binding site" evidence="17">
    <location>
        <begin position="212"/>
        <end position="214"/>
    </location>
    <ligand>
        <name>beta-D-galactose</name>
        <dbReference type="ChEBI" id="CHEBI:27667"/>
    </ligand>
</feature>
<dbReference type="GO" id="GO:0004034">
    <property type="term" value="F:aldose 1-epimerase activity"/>
    <property type="evidence" value="ECO:0007669"/>
    <property type="project" value="UniProtKB-EC"/>
</dbReference>
<dbReference type="InterPro" id="IPR008183">
    <property type="entry name" value="Aldose_1/G6P_1-epimerase"/>
</dbReference>
<gene>
    <name evidence="18" type="ORF">FSB75_02570</name>
</gene>
<comment type="similarity">
    <text evidence="5 14">Belongs to the aldose epimerase family.</text>
</comment>
<dbReference type="CDD" id="cd09019">
    <property type="entry name" value="galactose_mutarotase_like"/>
    <property type="match status" value="1"/>
</dbReference>
<evidence type="ECO:0000256" key="16">
    <source>
        <dbReference type="PIRSR" id="PIRSR005096-2"/>
    </source>
</evidence>
<keyword evidence="19" id="KW-1185">Reference proteome</keyword>
<dbReference type="EC" id="5.1.3.3" evidence="7 14"/>
<organism evidence="18 19">
    <name type="scientific">Flavisolibacter ginsenosidimutans</name>
    <dbReference type="NCBI Taxonomy" id="661481"/>
    <lineage>
        <taxon>Bacteria</taxon>
        <taxon>Pseudomonadati</taxon>
        <taxon>Bacteroidota</taxon>
        <taxon>Chitinophagia</taxon>
        <taxon>Chitinophagales</taxon>
        <taxon>Chitinophagaceae</taxon>
        <taxon>Flavisolibacter</taxon>
    </lineage>
</organism>
<dbReference type="InterPro" id="IPR014718">
    <property type="entry name" value="GH-type_carb-bd"/>
</dbReference>
<feature type="active site" description="Proton donor" evidence="15">
    <location>
        <position position="212"/>
    </location>
</feature>
<keyword evidence="13 14" id="KW-0119">Carbohydrate metabolism</keyword>
<dbReference type="NCBIfam" id="NF008277">
    <property type="entry name" value="PRK11055.1"/>
    <property type="match status" value="1"/>
</dbReference>
<dbReference type="OrthoDB" id="9779408at2"/>
<dbReference type="Pfam" id="PF01263">
    <property type="entry name" value="Aldose_epim"/>
    <property type="match status" value="1"/>
</dbReference>
<dbReference type="InterPro" id="IPR018052">
    <property type="entry name" value="Ald1_epimerase_CS"/>
</dbReference>
<evidence type="ECO:0000256" key="5">
    <source>
        <dbReference type="ARBA" id="ARBA00006206"/>
    </source>
</evidence>
<evidence type="ECO:0000313" key="18">
    <source>
        <dbReference type="EMBL" id="QEC54828.1"/>
    </source>
</evidence>
<evidence type="ECO:0000256" key="6">
    <source>
        <dbReference type="ARBA" id="ARBA00011245"/>
    </source>
</evidence>
<dbReference type="PROSITE" id="PS51257">
    <property type="entry name" value="PROKAR_LIPOPROTEIN"/>
    <property type="match status" value="1"/>
</dbReference>
<comment type="catalytic activity">
    <reaction evidence="1 14">
        <text>alpha-D-glucose = beta-D-glucose</text>
        <dbReference type="Rhea" id="RHEA:10264"/>
        <dbReference type="ChEBI" id="CHEBI:15903"/>
        <dbReference type="ChEBI" id="CHEBI:17925"/>
        <dbReference type="EC" id="5.1.3.3"/>
    </reaction>
</comment>
<evidence type="ECO:0000256" key="17">
    <source>
        <dbReference type="PIRSR" id="PIRSR005096-3"/>
    </source>
</evidence>
<feature type="binding site" evidence="17">
    <location>
        <begin position="114"/>
        <end position="115"/>
    </location>
    <ligand>
        <name>beta-D-galactose</name>
        <dbReference type="ChEBI" id="CHEBI:27667"/>
    </ligand>
</feature>
<dbReference type="GO" id="GO:0030246">
    <property type="term" value="F:carbohydrate binding"/>
    <property type="evidence" value="ECO:0007669"/>
    <property type="project" value="InterPro"/>
</dbReference>
<dbReference type="EMBL" id="CP042433">
    <property type="protein sequence ID" value="QEC54828.1"/>
    <property type="molecule type" value="Genomic_DNA"/>
</dbReference>
<evidence type="ECO:0000256" key="12">
    <source>
        <dbReference type="ARBA" id="ARBA00023235"/>
    </source>
</evidence>
<dbReference type="GO" id="GO:0006006">
    <property type="term" value="P:glucose metabolic process"/>
    <property type="evidence" value="ECO:0007669"/>
    <property type="project" value="TreeGrafter"/>
</dbReference>
<evidence type="ECO:0000256" key="11">
    <source>
        <dbReference type="ARBA" id="ARBA00022837"/>
    </source>
</evidence>
<accession>A0A5B8UE87</accession>
<evidence type="ECO:0000256" key="7">
    <source>
        <dbReference type="ARBA" id="ARBA00013185"/>
    </source>
</evidence>
<dbReference type="PANTHER" id="PTHR10091">
    <property type="entry name" value="ALDOSE-1-EPIMERASE"/>
    <property type="match status" value="1"/>
</dbReference>
<dbReference type="Proteomes" id="UP000321204">
    <property type="component" value="Chromosome"/>
</dbReference>